<evidence type="ECO:0000259" key="5">
    <source>
        <dbReference type="Pfam" id="PF21543"/>
    </source>
</evidence>
<dbReference type="PANTHER" id="PTHR37296:SF1">
    <property type="entry name" value="CONSERVED VIRULENCE FACTOR B"/>
    <property type="match status" value="1"/>
</dbReference>
<proteinExistence type="inferred from homology"/>
<evidence type="ECO:0000259" key="2">
    <source>
        <dbReference type="Pfam" id="PF13509"/>
    </source>
</evidence>
<dbReference type="InterPro" id="IPR012340">
    <property type="entry name" value="NA-bd_OB-fold"/>
</dbReference>
<name>A0ABV4DQG7_9LACO</name>
<dbReference type="PIRSF" id="PIRSF012524">
    <property type="entry name" value="YitL_S1"/>
    <property type="match status" value="1"/>
</dbReference>
<feature type="domain" description="Conserved virulence factor B third S1" evidence="5">
    <location>
        <begin position="142"/>
        <end position="216"/>
    </location>
</feature>
<protein>
    <submittedName>
        <fullName evidence="6">S1-like domain-containing RNA-binding protein</fullName>
    </submittedName>
</protein>
<reference evidence="6 7" key="1">
    <citation type="submission" date="2024-03" db="EMBL/GenBank/DDBJ databases">
        <title>Mouse gut bacterial collection (mGBC) of GemPharmatech.</title>
        <authorList>
            <person name="He Y."/>
            <person name="Dong L."/>
            <person name="Wu D."/>
            <person name="Gao X."/>
            <person name="Lin Z."/>
        </authorList>
    </citation>
    <scope>NUCLEOTIDE SEQUENCE [LARGE SCALE GENOMIC DNA]</scope>
    <source>
        <strain evidence="6 7">15-30</strain>
    </source>
</reference>
<evidence type="ECO:0000313" key="6">
    <source>
        <dbReference type="EMBL" id="MEY8662711.1"/>
    </source>
</evidence>
<dbReference type="RefSeq" id="WP_280605932.1">
    <property type="nucleotide sequence ID" value="NZ_CP123639.1"/>
</dbReference>
<dbReference type="InterPro" id="IPR048588">
    <property type="entry name" value="CvfB_S1_2nd"/>
</dbReference>
<dbReference type="InterPro" id="IPR036388">
    <property type="entry name" value="WH-like_DNA-bd_sf"/>
</dbReference>
<dbReference type="InterPro" id="IPR039566">
    <property type="entry name" value="CvfB_S1_st"/>
</dbReference>
<sequence length="288" mass="32182">MLKDLIGKNITAMVTDENEQYIFAQKDGLTFRLAKAELLKLPKLGAMVSGFAYENEDHELQLTKKQPKSGFYRYAWGSVKKVQRGLGVFVDIGLPNKDVVVSADELPELQNLWPKQGDQLMIALKVDEKGRLWGELATTEMFKAIQVAATKKMMNRDVTATVYRLKLVGTYVITDDYQLGFIHPSERDLEPRLGEKVKARVIGVRPDGTLNLSLRPRAYEAIGDDAQMLLAALEHSLDGSLPFTDKSDPTAIKAYFGISKGQFKRAVGHLMKAGVVVQRDGHLYLVKK</sequence>
<dbReference type="Gene3D" id="2.40.50.330">
    <property type="match status" value="1"/>
</dbReference>
<evidence type="ECO:0000259" key="4">
    <source>
        <dbReference type="Pfam" id="PF21191"/>
    </source>
</evidence>
<gene>
    <name evidence="6" type="ORF">AALT52_07410</name>
</gene>
<evidence type="ECO:0000313" key="7">
    <source>
        <dbReference type="Proteomes" id="UP001565236"/>
    </source>
</evidence>
<dbReference type="InterPro" id="IPR040764">
    <property type="entry name" value="CvfB_WH"/>
</dbReference>
<dbReference type="EMBL" id="JBCLUF010000026">
    <property type="protein sequence ID" value="MEY8662711.1"/>
    <property type="molecule type" value="Genomic_DNA"/>
</dbReference>
<comment type="caution">
    <text evidence="6">The sequence shown here is derived from an EMBL/GenBank/DDBJ whole genome shotgun (WGS) entry which is preliminary data.</text>
</comment>
<organism evidence="6 7">
    <name type="scientific">Ligilactobacillus faecis</name>
    <dbReference type="NCBI Taxonomy" id="762833"/>
    <lineage>
        <taxon>Bacteria</taxon>
        <taxon>Bacillati</taxon>
        <taxon>Bacillota</taxon>
        <taxon>Bacilli</taxon>
        <taxon>Lactobacillales</taxon>
        <taxon>Lactobacillaceae</taxon>
        <taxon>Ligilactobacillus</taxon>
    </lineage>
</organism>
<feature type="domain" description="Conserved virulence factor B-like winged helix" evidence="3">
    <location>
        <begin position="227"/>
        <end position="285"/>
    </location>
</feature>
<dbReference type="Gene3D" id="1.10.10.10">
    <property type="entry name" value="Winged helix-like DNA-binding domain superfamily/Winged helix DNA-binding domain"/>
    <property type="match status" value="1"/>
</dbReference>
<evidence type="ECO:0000259" key="3">
    <source>
        <dbReference type="Pfam" id="PF17783"/>
    </source>
</evidence>
<dbReference type="InterPro" id="IPR048587">
    <property type="entry name" value="CvfB_S1_3rd"/>
</dbReference>
<dbReference type="PANTHER" id="PTHR37296">
    <property type="entry name" value="CONSERVED VIRULENCE FACTOR B"/>
    <property type="match status" value="1"/>
</dbReference>
<dbReference type="Pfam" id="PF21191">
    <property type="entry name" value="CvfB_1st"/>
    <property type="match status" value="1"/>
</dbReference>
<feature type="domain" description="Conserved virulence factor B second S1" evidence="4">
    <location>
        <begin position="74"/>
        <end position="135"/>
    </location>
</feature>
<comment type="similarity">
    <text evidence="1">Belongs to the CvfB family.</text>
</comment>
<dbReference type="Proteomes" id="UP001565236">
    <property type="component" value="Unassembled WGS sequence"/>
</dbReference>
<keyword evidence="7" id="KW-1185">Reference proteome</keyword>
<dbReference type="Gene3D" id="2.40.50.140">
    <property type="entry name" value="Nucleic acid-binding proteins"/>
    <property type="match status" value="2"/>
</dbReference>
<dbReference type="Pfam" id="PF21543">
    <property type="entry name" value="CvfB_2nd"/>
    <property type="match status" value="1"/>
</dbReference>
<dbReference type="InterPro" id="IPR014464">
    <property type="entry name" value="CvfB_fam"/>
</dbReference>
<feature type="domain" description="Conserved virulence factor B first S1" evidence="2">
    <location>
        <begin position="6"/>
        <end position="63"/>
    </location>
</feature>
<evidence type="ECO:0000256" key="1">
    <source>
        <dbReference type="PIRNR" id="PIRNR012524"/>
    </source>
</evidence>
<dbReference type="Pfam" id="PF17783">
    <property type="entry name" value="WHD_CvfB"/>
    <property type="match status" value="1"/>
</dbReference>
<accession>A0ABV4DQG7</accession>
<dbReference type="Pfam" id="PF13509">
    <property type="entry name" value="S1_2"/>
    <property type="match status" value="1"/>
</dbReference>